<organism evidence="1 2">
    <name type="scientific">Bifidobacterium dolichotidis</name>
    <dbReference type="NCBI Taxonomy" id="2306976"/>
    <lineage>
        <taxon>Bacteria</taxon>
        <taxon>Bacillati</taxon>
        <taxon>Actinomycetota</taxon>
        <taxon>Actinomycetes</taxon>
        <taxon>Bifidobacteriales</taxon>
        <taxon>Bifidobacteriaceae</taxon>
        <taxon>Bifidobacterium</taxon>
    </lineage>
</organism>
<reference evidence="1 2" key="1">
    <citation type="submission" date="2018-09" db="EMBL/GenBank/DDBJ databases">
        <title>Characterization of the phylogenetic diversity of five novel species belonging to the genus Bifidobacterium.</title>
        <authorList>
            <person name="Lugli G.A."/>
            <person name="Duranti S."/>
            <person name="Milani C."/>
        </authorList>
    </citation>
    <scope>NUCLEOTIDE SEQUENCE [LARGE SCALE GENOMIC DNA]</scope>
    <source>
        <strain evidence="1 2">2036B</strain>
    </source>
</reference>
<keyword evidence="2" id="KW-1185">Reference proteome</keyword>
<dbReference type="Pfam" id="PF05597">
    <property type="entry name" value="Phasin"/>
    <property type="match status" value="1"/>
</dbReference>
<accession>A0A430FQP7</accession>
<dbReference type="RefSeq" id="WP_125963836.1">
    <property type="nucleotide sequence ID" value="NZ_QXGM01000002.1"/>
</dbReference>
<dbReference type="InterPro" id="IPR008769">
    <property type="entry name" value="PhaF_PhaI"/>
</dbReference>
<dbReference type="EMBL" id="QXGM01000002">
    <property type="protein sequence ID" value="RSX55172.1"/>
    <property type="molecule type" value="Genomic_DNA"/>
</dbReference>
<name>A0A430FQP7_9BIFI</name>
<protein>
    <submittedName>
        <fullName evidence="1">Cytosolic protein</fullName>
    </submittedName>
</protein>
<dbReference type="PANTHER" id="PTHR38664">
    <property type="entry name" value="SLR0058 PROTEIN"/>
    <property type="match status" value="1"/>
</dbReference>
<dbReference type="PANTHER" id="PTHR38664:SF1">
    <property type="entry name" value="SLR0058 PROTEIN"/>
    <property type="match status" value="1"/>
</dbReference>
<evidence type="ECO:0000313" key="2">
    <source>
        <dbReference type="Proteomes" id="UP000287609"/>
    </source>
</evidence>
<dbReference type="AlphaFoldDB" id="A0A430FQP7"/>
<sequence length="98" mass="10272">MAENNNLVDGLGEGLRKVFLAGVGALATTAEKGSEIINDLVKKGELTVSQGKELNEELSHKAGNVSENVKESVKEAGEQLRSAAAGIQHAATKKNDED</sequence>
<dbReference type="Proteomes" id="UP000287609">
    <property type="component" value="Unassembled WGS sequence"/>
</dbReference>
<gene>
    <name evidence="1" type="ORF">D2E26_1226</name>
</gene>
<comment type="caution">
    <text evidence="1">The sequence shown here is derived from an EMBL/GenBank/DDBJ whole genome shotgun (WGS) entry which is preliminary data.</text>
</comment>
<evidence type="ECO:0000313" key="1">
    <source>
        <dbReference type="EMBL" id="RSX55172.1"/>
    </source>
</evidence>
<proteinExistence type="predicted"/>
<dbReference type="OrthoDB" id="2134917at2"/>